<dbReference type="EMBL" id="CAJFDH010000003">
    <property type="protein sequence ID" value="CAD5213545.1"/>
    <property type="molecule type" value="Genomic_DNA"/>
</dbReference>
<protein>
    <submittedName>
        <fullName evidence="1">Uncharacterized protein</fullName>
    </submittedName>
</protein>
<organism evidence="1 2">
    <name type="scientific">Bursaphelenchus okinawaensis</name>
    <dbReference type="NCBI Taxonomy" id="465554"/>
    <lineage>
        <taxon>Eukaryota</taxon>
        <taxon>Metazoa</taxon>
        <taxon>Ecdysozoa</taxon>
        <taxon>Nematoda</taxon>
        <taxon>Chromadorea</taxon>
        <taxon>Rhabditida</taxon>
        <taxon>Tylenchina</taxon>
        <taxon>Tylenchomorpha</taxon>
        <taxon>Aphelenchoidea</taxon>
        <taxon>Aphelenchoididae</taxon>
        <taxon>Bursaphelenchus</taxon>
    </lineage>
</organism>
<accession>A0A811KCN6</accession>
<evidence type="ECO:0000313" key="1">
    <source>
        <dbReference type="EMBL" id="CAD5213545.1"/>
    </source>
</evidence>
<dbReference type="Proteomes" id="UP000783686">
    <property type="component" value="Unassembled WGS sequence"/>
</dbReference>
<gene>
    <name evidence="1" type="ORF">BOKJ2_LOCUS5146</name>
</gene>
<dbReference type="AlphaFoldDB" id="A0A811KCN6"/>
<evidence type="ECO:0000313" key="2">
    <source>
        <dbReference type="Proteomes" id="UP000614601"/>
    </source>
</evidence>
<keyword evidence="2" id="KW-1185">Reference proteome</keyword>
<proteinExistence type="predicted"/>
<name>A0A811KCN6_9BILA</name>
<dbReference type="EMBL" id="CAJFCW020000003">
    <property type="protein sequence ID" value="CAG9101081.1"/>
    <property type="molecule type" value="Genomic_DNA"/>
</dbReference>
<sequence length="93" mass="10326">MARRPGSLLCVLSTWHFPSAPCTVLKVVRSNSSAAVSKLNQTLLWLSAEHELKSRTHGNIKKELRTNGTIRKELKTNGTLRAESKTNGTIRVE</sequence>
<dbReference type="Proteomes" id="UP000614601">
    <property type="component" value="Unassembled WGS sequence"/>
</dbReference>
<reference evidence="1" key="1">
    <citation type="submission" date="2020-09" db="EMBL/GenBank/DDBJ databases">
        <authorList>
            <person name="Kikuchi T."/>
        </authorList>
    </citation>
    <scope>NUCLEOTIDE SEQUENCE</scope>
    <source>
        <strain evidence="1">SH1</strain>
    </source>
</reference>
<comment type="caution">
    <text evidence="1">The sequence shown here is derived from an EMBL/GenBank/DDBJ whole genome shotgun (WGS) entry which is preliminary data.</text>
</comment>